<feature type="binding site" evidence="1">
    <location>
        <position position="266"/>
    </location>
    <ligand>
        <name>Zn(2+)</name>
        <dbReference type="ChEBI" id="CHEBI:29105"/>
    </ligand>
</feature>
<organism evidence="2 3">
    <name type="scientific">Hydrobacter penzbergensis</name>
    <dbReference type="NCBI Taxonomy" id="1235997"/>
    <lineage>
        <taxon>Bacteria</taxon>
        <taxon>Pseudomonadati</taxon>
        <taxon>Bacteroidota</taxon>
        <taxon>Chitinophagia</taxon>
        <taxon>Chitinophagales</taxon>
        <taxon>Chitinophagaceae</taxon>
        <taxon>Hydrobacter</taxon>
    </lineage>
</organism>
<dbReference type="SUPFAM" id="SSF158745">
    <property type="entry name" value="LanC-like"/>
    <property type="match status" value="1"/>
</dbReference>
<keyword evidence="1" id="KW-0862">Zinc</keyword>
<evidence type="ECO:0000313" key="2">
    <source>
        <dbReference type="EMBL" id="SDX01018.1"/>
    </source>
</evidence>
<dbReference type="GO" id="GO:0031179">
    <property type="term" value="P:peptide modification"/>
    <property type="evidence" value="ECO:0007669"/>
    <property type="project" value="InterPro"/>
</dbReference>
<gene>
    <name evidence="2" type="ORF">SAMN05444410_10826</name>
</gene>
<feature type="binding site" evidence="1">
    <location>
        <position position="316"/>
    </location>
    <ligand>
        <name>Zn(2+)</name>
        <dbReference type="ChEBI" id="CHEBI:29105"/>
    </ligand>
</feature>
<keyword evidence="1" id="KW-0479">Metal-binding</keyword>
<dbReference type="Proteomes" id="UP000198711">
    <property type="component" value="Unassembled WGS sequence"/>
</dbReference>
<proteinExistence type="predicted"/>
<name>A0A8X8IGC5_9BACT</name>
<feature type="binding site" evidence="1">
    <location>
        <position position="317"/>
    </location>
    <ligand>
        <name>Zn(2+)</name>
        <dbReference type="ChEBI" id="CHEBI:29105"/>
    </ligand>
</feature>
<accession>A0A8X8IGC5</accession>
<protein>
    <submittedName>
        <fullName evidence="2">Lanthionine synthetase C-like protein</fullName>
    </submittedName>
</protein>
<dbReference type="InterPro" id="IPR007822">
    <property type="entry name" value="LANC-like"/>
</dbReference>
<dbReference type="RefSeq" id="WP_092723861.1">
    <property type="nucleotide sequence ID" value="NZ_FNNO01000008.1"/>
</dbReference>
<dbReference type="Pfam" id="PF05147">
    <property type="entry name" value="LANC_like"/>
    <property type="match status" value="1"/>
</dbReference>
<dbReference type="EMBL" id="FNNO01000008">
    <property type="protein sequence ID" value="SDX01018.1"/>
    <property type="molecule type" value="Genomic_DNA"/>
</dbReference>
<comment type="caution">
    <text evidence="2">The sequence shown here is derived from an EMBL/GenBank/DDBJ whole genome shotgun (WGS) entry which is preliminary data.</text>
</comment>
<dbReference type="PRINTS" id="PR01955">
    <property type="entry name" value="LANCFRANKIA"/>
</dbReference>
<evidence type="ECO:0000256" key="1">
    <source>
        <dbReference type="PIRSR" id="PIRSR607822-1"/>
    </source>
</evidence>
<keyword evidence="3" id="KW-1185">Reference proteome</keyword>
<dbReference type="AlphaFoldDB" id="A0A8X8IGC5"/>
<dbReference type="SMART" id="SM01260">
    <property type="entry name" value="LANC_like"/>
    <property type="match status" value="1"/>
</dbReference>
<dbReference type="PRINTS" id="PR01950">
    <property type="entry name" value="LANCSUPER"/>
</dbReference>
<evidence type="ECO:0000313" key="3">
    <source>
        <dbReference type="Proteomes" id="UP000198711"/>
    </source>
</evidence>
<sequence length="398" mass="45019">MNDKIYDLVYSSSSVVKTVPFKNLTLLNGGELGLILYWSYLGKISNSNEFKDIAVEKLNSVFDKISRDPSTISNAKLFYGVPALLSVCKILKQDALLNIEIDKETESALIYQFILNIEKDLDIDNTDFLYGFSGTIQFLATYFKDREHDLTELISTVTLKLIKKANITKKGSFYFNSYFSKKNDTVSLGISHGQCGILLSLCSLLEMGICEKELSSHIPQGIEYILSLTADKDQNLASIFPTVTRYTEDKHSPFNNVFYGPRVAWCYGDINIALLLYRAGRLLSNNDYIKIADSIGLHSAKRLSPENMLIDSAGFCHGASSLVQFYKSLFKEGQKSYYDDAKKFWLAQAIFFYEKDLEYCNQREESKGDLLNGIVGSSIVLMSELLNDRTSWQELFTL</sequence>
<reference evidence="2 3" key="1">
    <citation type="submission" date="2016-10" db="EMBL/GenBank/DDBJ databases">
        <authorList>
            <person name="Varghese N."/>
            <person name="Submissions S."/>
        </authorList>
    </citation>
    <scope>NUCLEOTIDE SEQUENCE [LARGE SCALE GENOMIC DNA]</scope>
    <source>
        <strain evidence="2 3">DSM 25353</strain>
    </source>
</reference>
<dbReference type="GO" id="GO:0046872">
    <property type="term" value="F:metal ion binding"/>
    <property type="evidence" value="ECO:0007669"/>
    <property type="project" value="UniProtKB-KW"/>
</dbReference>
<dbReference type="Gene3D" id="1.50.10.20">
    <property type="match status" value="1"/>
</dbReference>